<evidence type="ECO:0000313" key="2">
    <source>
        <dbReference type="EMBL" id="GMA22155.1"/>
    </source>
</evidence>
<dbReference type="Gene3D" id="3.40.1440.10">
    <property type="entry name" value="GIY-YIG endonuclease"/>
    <property type="match status" value="1"/>
</dbReference>
<dbReference type="InterPro" id="IPR035901">
    <property type="entry name" value="GIY-YIG_endonuc_sf"/>
</dbReference>
<evidence type="ECO:0000313" key="1">
    <source>
        <dbReference type="EMBL" id="GMA21525.1"/>
    </source>
</evidence>
<comment type="caution">
    <text evidence="1">The sequence shown here is derived from an EMBL/GenBank/DDBJ whole genome shotgun (WGS) entry which is preliminary data.</text>
</comment>
<evidence type="ECO:0000313" key="3">
    <source>
        <dbReference type="Proteomes" id="UP001157109"/>
    </source>
</evidence>
<dbReference type="SUPFAM" id="SSF82771">
    <property type="entry name" value="GIY-YIG endonuclease"/>
    <property type="match status" value="1"/>
</dbReference>
<gene>
    <name evidence="1" type="ORF">GCM10025862_35460</name>
    <name evidence="2" type="ORF">GCM10025862_41780</name>
</gene>
<accession>A0ABQ6HVE0</accession>
<reference evidence="1" key="1">
    <citation type="journal article" date="2014" name="Int. J. Syst. Evol. Microbiol.">
        <title>Complete genome of a new Firmicutes species belonging to the dominant human colonic microbiota ('Ruminococcus bicirculans') reveals two chromosomes and a selective capacity to utilize plant glucans.</title>
        <authorList>
            <consortium name="NISC Comparative Sequencing Program"/>
            <person name="Wegmann U."/>
            <person name="Louis P."/>
            <person name="Goesmann A."/>
            <person name="Henrissat B."/>
            <person name="Duncan S.H."/>
            <person name="Flint H.J."/>
        </authorList>
    </citation>
    <scope>NUCLEOTIDE SEQUENCE</scope>
    <source>
        <strain evidence="1">NBRC 105830</strain>
    </source>
</reference>
<reference evidence="3" key="2">
    <citation type="journal article" date="2019" name="Int. J. Syst. Evol. Microbiol.">
        <title>The Global Catalogue of Microorganisms (GCM) 10K type strain sequencing project: providing services to taxonomists for standard genome sequencing and annotation.</title>
        <authorList>
            <consortium name="The Broad Institute Genomics Platform"/>
            <consortium name="The Broad Institute Genome Sequencing Center for Infectious Disease"/>
            <person name="Wu L."/>
            <person name="Ma J."/>
        </authorList>
    </citation>
    <scope>NUCLEOTIDE SEQUENCE [LARGE SCALE GENOMIC DNA]</scope>
    <source>
        <strain evidence="3">NBRC 105830</strain>
    </source>
</reference>
<organism evidence="1 3">
    <name type="scientific">Arsenicicoccus piscis</name>
    <dbReference type="NCBI Taxonomy" id="673954"/>
    <lineage>
        <taxon>Bacteria</taxon>
        <taxon>Bacillati</taxon>
        <taxon>Actinomycetota</taxon>
        <taxon>Actinomycetes</taxon>
        <taxon>Micrococcales</taxon>
        <taxon>Intrasporangiaceae</taxon>
        <taxon>Arsenicicoccus</taxon>
    </lineage>
</organism>
<keyword evidence="3" id="KW-1185">Reference proteome</keyword>
<proteinExistence type="predicted"/>
<name>A0ABQ6HVE0_9MICO</name>
<reference evidence="1" key="3">
    <citation type="submission" date="2023-02" db="EMBL/GenBank/DDBJ databases">
        <authorList>
            <person name="Sun Q."/>
            <person name="Mori K."/>
        </authorList>
    </citation>
    <scope>NUCLEOTIDE SEQUENCE</scope>
    <source>
        <strain evidence="1">NBRC 105830</strain>
    </source>
</reference>
<dbReference type="CDD" id="cd10446">
    <property type="entry name" value="GIY-YIG_unchar_1"/>
    <property type="match status" value="1"/>
</dbReference>
<dbReference type="EMBL" id="BSUJ01000006">
    <property type="protein sequence ID" value="GMA22155.1"/>
    <property type="molecule type" value="Genomic_DNA"/>
</dbReference>
<dbReference type="RefSeq" id="WP_241443455.1">
    <property type="nucleotide sequence ID" value="NZ_BSUJ01000001.1"/>
</dbReference>
<dbReference type="EMBL" id="BSUJ01000001">
    <property type="protein sequence ID" value="GMA21525.1"/>
    <property type="molecule type" value="Genomic_DNA"/>
</dbReference>
<evidence type="ECO:0008006" key="4">
    <source>
        <dbReference type="Google" id="ProtNLM"/>
    </source>
</evidence>
<protein>
    <recommendedName>
        <fullName evidence="4">GIY-YIG nuclease family protein</fullName>
    </recommendedName>
</protein>
<sequence>MASFVVTENRKTVFVGMYQVDGLGTCPPGSTDLLLNEDVSGHYKYELRLLDALANYQDKVVIDWGRGTRTWVQLAANQPKPVIEITQQYEPPFPGFRTFLRPIDEIPTLPNSWQQVLRSVKGIYLLVDRDSGKQLVGSAKGAGGLFGRWADYANGGDGGDVALKAAARSGYRNYHVSVLEVVDQNTPDETIEKSESYWKNKLLSLQFGLNRN</sequence>
<dbReference type="Proteomes" id="UP001157109">
    <property type="component" value="Unassembled WGS sequence"/>
</dbReference>